<protein>
    <submittedName>
        <fullName evidence="2">S locus F-box-S2C protein</fullName>
    </submittedName>
</protein>
<dbReference type="SMART" id="SM00256">
    <property type="entry name" value="FBOX"/>
    <property type="match status" value="1"/>
</dbReference>
<dbReference type="NCBIfam" id="TIGR01640">
    <property type="entry name" value="F_box_assoc_1"/>
    <property type="match status" value="1"/>
</dbReference>
<feature type="domain" description="F-box" evidence="1">
    <location>
        <begin position="10"/>
        <end position="50"/>
    </location>
</feature>
<evidence type="ECO:0000313" key="2">
    <source>
        <dbReference type="EMBL" id="ABE77147.1"/>
    </source>
</evidence>
<dbReference type="AlphaFoldDB" id="Q1KQ06"/>
<dbReference type="PANTHER" id="PTHR31672">
    <property type="entry name" value="BNACNNG10540D PROTEIN"/>
    <property type="match status" value="1"/>
</dbReference>
<dbReference type="Gene3D" id="1.20.1280.50">
    <property type="match status" value="1"/>
</dbReference>
<dbReference type="EMBL" id="DQ462204">
    <property type="protein sequence ID" value="ABE77147.1"/>
    <property type="molecule type" value="mRNA"/>
</dbReference>
<name>Q1KQ06_ANTHI</name>
<dbReference type="Pfam" id="PF00646">
    <property type="entry name" value="F-box"/>
    <property type="match status" value="1"/>
</dbReference>
<dbReference type="InterPro" id="IPR013187">
    <property type="entry name" value="F-box-assoc_dom_typ3"/>
</dbReference>
<dbReference type="InterPro" id="IPR036047">
    <property type="entry name" value="F-box-like_dom_sf"/>
</dbReference>
<sequence>MEKIADGHPLGDDKLIEILLHLPVRSLVRFKCVSISWYNLIRSPTFCNKHFLTSRRNDSVLLVRRFLRPPEDEDVLSFHDVNSPELEQVAPNLSIPFLKDIRLRYNRPYFPEGVTLLGPCNGLLCITHAEFLIFCCPTLREFKRLQPCPYVSPKGFFDRIIGSGFGCTSMTDFKVVLIRSIWFDDVYDYSTYTLVHLYNSNTNSWRITNDVGTLSFKDLWDYPCSQRFFHGNLHWNAASYDYSSRKAILTFNLNTETFGQLEYPDYFKKLHETGICFTIINNCFAIILYKDSKEEPQPLDIWVMKKYGFGESWTKQFTVGPYQVVSCILPWKNDEWLFVESSDGQLATCALHTNEFRRLPIYGVEKTMRAMIYKESLISLNQVYINLFNKLLHGW</sequence>
<organism evidence="2">
    <name type="scientific">Antirrhinum hispanicum</name>
    <name type="common">Snapdragon</name>
    <name type="synonym">Antirrhinum glutinosum</name>
    <dbReference type="NCBI Taxonomy" id="49039"/>
    <lineage>
        <taxon>Eukaryota</taxon>
        <taxon>Viridiplantae</taxon>
        <taxon>Streptophyta</taxon>
        <taxon>Embryophyta</taxon>
        <taxon>Tracheophyta</taxon>
        <taxon>Spermatophyta</taxon>
        <taxon>Magnoliopsida</taxon>
        <taxon>eudicotyledons</taxon>
        <taxon>Gunneridae</taxon>
        <taxon>Pentapetalae</taxon>
        <taxon>asterids</taxon>
        <taxon>lamiids</taxon>
        <taxon>Lamiales</taxon>
        <taxon>Plantaginaceae</taxon>
        <taxon>Antirrhineae</taxon>
        <taxon>Antirrhinum</taxon>
    </lineage>
</organism>
<dbReference type="InterPro" id="IPR017451">
    <property type="entry name" value="F-box-assoc_interact_dom"/>
</dbReference>
<dbReference type="SUPFAM" id="SSF81383">
    <property type="entry name" value="F-box domain"/>
    <property type="match status" value="1"/>
</dbReference>
<dbReference type="Pfam" id="PF08268">
    <property type="entry name" value="FBA_3"/>
    <property type="match status" value="1"/>
</dbReference>
<dbReference type="InterPro" id="IPR001810">
    <property type="entry name" value="F-box_dom"/>
</dbReference>
<reference evidence="2" key="2">
    <citation type="submission" date="2006-03" db="EMBL/GenBank/DDBJ databases">
        <authorList>
            <person name="Zhou J."/>
            <person name="Wang F."/>
            <person name="Xue Y."/>
        </authorList>
    </citation>
    <scope>NUCLEOTIDE SEQUENCE</scope>
</reference>
<proteinExistence type="evidence at transcript level"/>
<dbReference type="PANTHER" id="PTHR31672:SF13">
    <property type="entry name" value="F-BOX PROTEIN CPR30-LIKE"/>
    <property type="match status" value="1"/>
</dbReference>
<evidence type="ECO:0000259" key="1">
    <source>
        <dbReference type="SMART" id="SM00256"/>
    </source>
</evidence>
<accession>Q1KQ06</accession>
<dbReference type="InterPro" id="IPR050796">
    <property type="entry name" value="SCF_F-box_component"/>
</dbReference>
<reference evidence="2" key="1">
    <citation type="journal article" date="2003" name="Sex. Plant Reprod.">
        <title>Structural and transcriptional analysis of S-locus F-box genes in Antirrhinum.</title>
        <authorList>
            <person name="Zhou J."/>
            <person name="Wang F."/>
            <person name="Xue Y."/>
        </authorList>
    </citation>
    <scope>NUCLEOTIDE SEQUENCE</scope>
</reference>